<reference evidence="8 9" key="1">
    <citation type="journal article" date="2019" name="Int. J. Syst. Evol. Microbiol.">
        <title>The Global Catalogue of Microorganisms (GCM) 10K type strain sequencing project: providing services to taxonomists for standard genome sequencing and annotation.</title>
        <authorList>
            <consortium name="The Broad Institute Genomics Platform"/>
            <consortium name="The Broad Institute Genome Sequencing Center for Infectious Disease"/>
            <person name="Wu L."/>
            <person name="Ma J."/>
        </authorList>
    </citation>
    <scope>NUCLEOTIDE SEQUENCE [LARGE SCALE GENOMIC DNA]</scope>
    <source>
        <strain evidence="8 9">XZYJ18</strain>
    </source>
</reference>
<dbReference type="Gene3D" id="3.30.450.40">
    <property type="match status" value="1"/>
</dbReference>
<dbReference type="NCBIfam" id="TIGR00229">
    <property type="entry name" value="sensory_box"/>
    <property type="match status" value="1"/>
</dbReference>
<dbReference type="SMART" id="SM00091">
    <property type="entry name" value="PAS"/>
    <property type="match status" value="1"/>
</dbReference>
<evidence type="ECO:0000256" key="2">
    <source>
        <dbReference type="ARBA" id="ARBA00022643"/>
    </source>
</evidence>
<dbReference type="InterPro" id="IPR029016">
    <property type="entry name" value="GAF-like_dom_sf"/>
</dbReference>
<dbReference type="GeneID" id="73047480"/>
<protein>
    <submittedName>
        <fullName evidence="8">Bacterio-opsin activator domain-containing protein</fullName>
    </submittedName>
</protein>
<dbReference type="Pfam" id="PF15915">
    <property type="entry name" value="BAT"/>
    <property type="match status" value="1"/>
</dbReference>
<dbReference type="InterPro" id="IPR001610">
    <property type="entry name" value="PAC"/>
</dbReference>
<keyword evidence="5" id="KW-0804">Transcription</keyword>
<accession>A0ABD5Q936</accession>
<dbReference type="PANTHER" id="PTHR47429:SF2">
    <property type="entry name" value="PROTEIN TWIN LOV 1"/>
    <property type="match status" value="1"/>
</dbReference>
<proteinExistence type="predicted"/>
<dbReference type="PROSITE" id="PS50113">
    <property type="entry name" value="PAC"/>
    <property type="match status" value="1"/>
</dbReference>
<evidence type="ECO:0000256" key="1">
    <source>
        <dbReference type="ARBA" id="ARBA00022630"/>
    </source>
</evidence>
<keyword evidence="4" id="KW-0805">Transcription regulation</keyword>
<dbReference type="Pfam" id="PF04967">
    <property type="entry name" value="HTH_10"/>
    <property type="match status" value="1"/>
</dbReference>
<evidence type="ECO:0000313" key="8">
    <source>
        <dbReference type="EMBL" id="MFC4826966.1"/>
    </source>
</evidence>
<comment type="caution">
    <text evidence="8">The sequence shown here is derived from an EMBL/GenBank/DDBJ whole genome shotgun (WGS) entry which is preliminary data.</text>
</comment>
<sequence length="528" mass="58235">MADAEGEREVDFELKERAMDEAPVGITISDPSREDNPLIYVNEAFERLTGYERETVVGHNCRFLQGEETAPEAVAEMAEAIDAEEPVSVELVNYRADGEPFWNEITIAPLRNADGEVTNFVGFQDDVTARKEAELEVERRKRDLEHLVRRINGLLKDVTESLMRSASKEEAVREVTERLAAADPYALAWFGELDLVSERIVPSSWAGEGESLDGVEIDVYADDTTARAFDTRSVRTSSVDDTACADRIPGARSMAAVPIADRDTVYGVLTVYSHDGDAFDERETVVLEALGRTVGAALNARESREVLTADNVVELEFDVADRTLFFVELSAECDCRLEYRGSVNSDGAGLSMFFTTDAPPATIIDIAERISEVEDAAVVSGDDESNLFEFRIGGGSVVAELAERGVKTRSIVAEDGSARLTFELAPSIDSRAVTEAFRDRVTGSELVAFRERERPADTKREFVGGLEERLTDRQITALQKAYLGGYYDPNRSTTGDELAESMGVSRATFHQHLRAAERKLIGEFFDDA</sequence>
<dbReference type="PROSITE" id="PS50112">
    <property type="entry name" value="PAS"/>
    <property type="match status" value="1"/>
</dbReference>
<organism evidence="8 9">
    <name type="scientific">Halorussus aquaticus</name>
    <dbReference type="NCBI Taxonomy" id="2953748"/>
    <lineage>
        <taxon>Archaea</taxon>
        <taxon>Methanobacteriati</taxon>
        <taxon>Methanobacteriota</taxon>
        <taxon>Stenosarchaea group</taxon>
        <taxon>Halobacteria</taxon>
        <taxon>Halobacteriales</taxon>
        <taxon>Haladaptataceae</taxon>
        <taxon>Halorussus</taxon>
    </lineage>
</organism>
<dbReference type="PANTHER" id="PTHR47429">
    <property type="entry name" value="PROTEIN TWIN LOV 1"/>
    <property type="match status" value="1"/>
</dbReference>
<dbReference type="Gene3D" id="3.30.450.20">
    <property type="entry name" value="PAS domain"/>
    <property type="match status" value="1"/>
</dbReference>
<keyword evidence="3" id="KW-0157">Chromophore</keyword>
<evidence type="ECO:0000313" key="9">
    <source>
        <dbReference type="Proteomes" id="UP001595945"/>
    </source>
</evidence>
<dbReference type="Pfam" id="PF13185">
    <property type="entry name" value="GAF_2"/>
    <property type="match status" value="1"/>
</dbReference>
<dbReference type="CDD" id="cd00130">
    <property type="entry name" value="PAS"/>
    <property type="match status" value="1"/>
</dbReference>
<evidence type="ECO:0000259" key="7">
    <source>
        <dbReference type="PROSITE" id="PS50113"/>
    </source>
</evidence>
<dbReference type="SMART" id="SM00086">
    <property type="entry name" value="PAC"/>
    <property type="match status" value="1"/>
</dbReference>
<evidence type="ECO:0000259" key="6">
    <source>
        <dbReference type="PROSITE" id="PS50112"/>
    </source>
</evidence>
<dbReference type="RefSeq" id="WP_254270703.1">
    <property type="nucleotide sequence ID" value="NZ_CP100402.1"/>
</dbReference>
<evidence type="ECO:0000256" key="3">
    <source>
        <dbReference type="ARBA" id="ARBA00022991"/>
    </source>
</evidence>
<dbReference type="EMBL" id="JBHSHT010000004">
    <property type="protein sequence ID" value="MFC4826966.1"/>
    <property type="molecule type" value="Genomic_DNA"/>
</dbReference>
<keyword evidence="1" id="KW-0285">Flavoprotein</keyword>
<feature type="domain" description="PAS" evidence="6">
    <location>
        <begin position="11"/>
        <end position="82"/>
    </location>
</feature>
<dbReference type="AlphaFoldDB" id="A0ABD5Q936"/>
<gene>
    <name evidence="8" type="ORF">ACFO9K_22195</name>
</gene>
<dbReference type="InterPro" id="IPR007050">
    <property type="entry name" value="HTH_bacterioopsin"/>
</dbReference>
<feature type="domain" description="PAC" evidence="7">
    <location>
        <begin position="85"/>
        <end position="139"/>
    </location>
</feature>
<name>A0ABD5Q936_9EURY</name>
<keyword evidence="9" id="KW-1185">Reference proteome</keyword>
<evidence type="ECO:0000256" key="4">
    <source>
        <dbReference type="ARBA" id="ARBA00023015"/>
    </source>
</evidence>
<dbReference type="SUPFAM" id="SSF55785">
    <property type="entry name" value="PYP-like sensor domain (PAS domain)"/>
    <property type="match status" value="1"/>
</dbReference>
<dbReference type="Proteomes" id="UP001595945">
    <property type="component" value="Unassembled WGS sequence"/>
</dbReference>
<dbReference type="Pfam" id="PF13426">
    <property type="entry name" value="PAS_9"/>
    <property type="match status" value="1"/>
</dbReference>
<dbReference type="SUPFAM" id="SSF55781">
    <property type="entry name" value="GAF domain-like"/>
    <property type="match status" value="1"/>
</dbReference>
<dbReference type="InterPro" id="IPR035965">
    <property type="entry name" value="PAS-like_dom_sf"/>
</dbReference>
<dbReference type="InterPro" id="IPR000700">
    <property type="entry name" value="PAS-assoc_C"/>
</dbReference>
<dbReference type="InterPro" id="IPR000014">
    <property type="entry name" value="PAS"/>
</dbReference>
<keyword evidence="2" id="KW-0288">FMN</keyword>
<dbReference type="InterPro" id="IPR003018">
    <property type="entry name" value="GAF"/>
</dbReference>
<evidence type="ECO:0000256" key="5">
    <source>
        <dbReference type="ARBA" id="ARBA00023163"/>
    </source>
</evidence>
<dbReference type="InterPro" id="IPR031803">
    <property type="entry name" value="BAT_GAF/HTH-assoc"/>
</dbReference>